<evidence type="ECO:0000256" key="4">
    <source>
        <dbReference type="ARBA" id="ARBA00022723"/>
    </source>
</evidence>
<dbReference type="PANTHER" id="PTHR24305:SF210">
    <property type="entry name" value="CYTOCHROME P450 MONOOXYGENASE ASQL-RELATED"/>
    <property type="match status" value="1"/>
</dbReference>
<keyword evidence="8" id="KW-1133">Transmembrane helix</keyword>
<dbReference type="InterPro" id="IPR017972">
    <property type="entry name" value="Cyt_P450_CS"/>
</dbReference>
<dbReference type="Proteomes" id="UP000265663">
    <property type="component" value="Unassembled WGS sequence"/>
</dbReference>
<evidence type="ECO:0000256" key="3">
    <source>
        <dbReference type="ARBA" id="ARBA00022617"/>
    </source>
</evidence>
<dbReference type="OrthoDB" id="1470350at2759"/>
<feature type="transmembrane region" description="Helical" evidence="8">
    <location>
        <begin position="7"/>
        <end position="31"/>
    </location>
</feature>
<dbReference type="PRINTS" id="PR00385">
    <property type="entry name" value="P450"/>
</dbReference>
<evidence type="ECO:0000256" key="5">
    <source>
        <dbReference type="ARBA" id="ARBA00023004"/>
    </source>
</evidence>
<dbReference type="Pfam" id="PF00067">
    <property type="entry name" value="p450"/>
    <property type="match status" value="1"/>
</dbReference>
<dbReference type="CDD" id="cd11058">
    <property type="entry name" value="CYP60B-like"/>
    <property type="match status" value="1"/>
</dbReference>
<dbReference type="PROSITE" id="PS00086">
    <property type="entry name" value="CYTOCHROME_P450"/>
    <property type="match status" value="1"/>
</dbReference>
<dbReference type="GO" id="GO:0016705">
    <property type="term" value="F:oxidoreductase activity, acting on paired donors, with incorporation or reduction of molecular oxygen"/>
    <property type="evidence" value="ECO:0007669"/>
    <property type="project" value="InterPro"/>
</dbReference>
<accession>A0A3M7MEC5</accession>
<proteinExistence type="inferred from homology"/>
<keyword evidence="5 6" id="KW-0408">Iron</keyword>
<evidence type="ECO:0000256" key="6">
    <source>
        <dbReference type="PIRSR" id="PIRSR602401-1"/>
    </source>
</evidence>
<dbReference type="EMBL" id="KE747834">
    <property type="protein sequence ID" value="RMZ72790.1"/>
    <property type="molecule type" value="Genomic_DNA"/>
</dbReference>
<keyword evidence="7" id="KW-0560">Oxidoreductase</keyword>
<evidence type="ECO:0000313" key="10">
    <source>
        <dbReference type="Proteomes" id="UP000265663"/>
    </source>
</evidence>
<evidence type="ECO:0000256" key="7">
    <source>
        <dbReference type="RuleBase" id="RU000461"/>
    </source>
</evidence>
<dbReference type="Gene3D" id="1.10.630.10">
    <property type="entry name" value="Cytochrome P450"/>
    <property type="match status" value="1"/>
</dbReference>
<dbReference type="AlphaFoldDB" id="A0A3M7MEC5"/>
<comment type="similarity">
    <text evidence="2 7">Belongs to the cytochrome P450 family.</text>
</comment>
<keyword evidence="10" id="KW-1185">Reference proteome</keyword>
<dbReference type="GO" id="GO:0005506">
    <property type="term" value="F:iron ion binding"/>
    <property type="evidence" value="ECO:0007669"/>
    <property type="project" value="InterPro"/>
</dbReference>
<comment type="cofactor">
    <cofactor evidence="1 6">
        <name>heme</name>
        <dbReference type="ChEBI" id="CHEBI:30413"/>
    </cofactor>
</comment>
<gene>
    <name evidence="9" type="ORF">GMOD_00009834</name>
</gene>
<keyword evidence="4 6" id="KW-0479">Metal-binding</keyword>
<dbReference type="PRINTS" id="PR00463">
    <property type="entry name" value="EP450I"/>
</dbReference>
<evidence type="ECO:0000256" key="8">
    <source>
        <dbReference type="SAM" id="Phobius"/>
    </source>
</evidence>
<protein>
    <submittedName>
        <fullName evidence="9">Averantin oxidoreductase</fullName>
    </submittedName>
</protein>
<evidence type="ECO:0000256" key="2">
    <source>
        <dbReference type="ARBA" id="ARBA00010617"/>
    </source>
</evidence>
<dbReference type="GO" id="GO:0020037">
    <property type="term" value="F:heme binding"/>
    <property type="evidence" value="ECO:0007669"/>
    <property type="project" value="InterPro"/>
</dbReference>
<keyword evidence="3 6" id="KW-0349">Heme</keyword>
<keyword evidence="8" id="KW-0472">Membrane</keyword>
<dbReference type="InterPro" id="IPR036396">
    <property type="entry name" value="Cyt_P450_sf"/>
</dbReference>
<sequence>MHYISSFLYALTGVLLFTIIYSILSALYNLYLHPLRNFPGPKIRAASEWPYFWSLFRGYAPQYMLDLHTQYGPVVRVAPNELTFNTAGAFRDIYGQKKQEQAELTKDKKYISGMGEPTLLHSDKEYHAYLRKMMAPGFSDGALRKQEVVVKEYLGLLVEKLEEESQRGKRTVDLLEWVNFFVFDVVGHLTYTESFDCLTTSTLHPWVTKFTKLGRPMAYAQAAERLPKLLRLPFMALALDKSILSDRNTVYKISEAKVQHRLTKPTHFPDFLGNLIQSHRDGKMTLNQLNSNAVFLMAAGTETLVTSVVHTIYRLLTNKHTLAKLTAEIRGAFATPDDINMTGVNKCKYLLACLEENLRIQAPSPATHPRFTPKQGVYVDGYWVPGGAAVGVPIHAACNSRRNFSEPDKYAPERWMMMPGSSSDANEYAGDTKSASQVFSLGPRDCLGRTIATAMMRLIVAHLVWHFDLEQCFPDNWAEQKVYLVWEKPPLPVKLHPAAMKKEM</sequence>
<reference evidence="9 10" key="1">
    <citation type="journal article" date="2014" name="PLoS ONE">
        <title>De novo Genome Assembly of the Fungal Plant Pathogen Pyrenophora semeniperda.</title>
        <authorList>
            <person name="Soliai M.M."/>
            <person name="Meyer S.E."/>
            <person name="Udall J.A."/>
            <person name="Elzinga D.E."/>
            <person name="Hermansen R.A."/>
            <person name="Bodily P.M."/>
            <person name="Hart A.A."/>
            <person name="Coleman C.E."/>
        </authorList>
    </citation>
    <scope>NUCLEOTIDE SEQUENCE [LARGE SCALE GENOMIC DNA]</scope>
    <source>
        <strain evidence="9 10">CCB06</strain>
        <tissue evidence="9">Mycelium</tissue>
    </source>
</reference>
<keyword evidence="7" id="KW-0503">Monooxygenase</keyword>
<dbReference type="InterPro" id="IPR050121">
    <property type="entry name" value="Cytochrome_P450_monoxygenase"/>
</dbReference>
<feature type="binding site" description="axial binding residue" evidence="6">
    <location>
        <position position="446"/>
    </location>
    <ligand>
        <name>heme</name>
        <dbReference type="ChEBI" id="CHEBI:30413"/>
    </ligand>
    <ligandPart>
        <name>Fe</name>
        <dbReference type="ChEBI" id="CHEBI:18248"/>
    </ligandPart>
</feature>
<dbReference type="SUPFAM" id="SSF48264">
    <property type="entry name" value="Cytochrome P450"/>
    <property type="match status" value="1"/>
</dbReference>
<dbReference type="InterPro" id="IPR001128">
    <property type="entry name" value="Cyt_P450"/>
</dbReference>
<dbReference type="GO" id="GO:0004497">
    <property type="term" value="F:monooxygenase activity"/>
    <property type="evidence" value="ECO:0007669"/>
    <property type="project" value="UniProtKB-KW"/>
</dbReference>
<keyword evidence="8" id="KW-0812">Transmembrane</keyword>
<evidence type="ECO:0000256" key="1">
    <source>
        <dbReference type="ARBA" id="ARBA00001971"/>
    </source>
</evidence>
<dbReference type="InterPro" id="IPR002401">
    <property type="entry name" value="Cyt_P450_E_grp-I"/>
</dbReference>
<organism evidence="9 10">
    <name type="scientific">Pyrenophora seminiperda CCB06</name>
    <dbReference type="NCBI Taxonomy" id="1302712"/>
    <lineage>
        <taxon>Eukaryota</taxon>
        <taxon>Fungi</taxon>
        <taxon>Dikarya</taxon>
        <taxon>Ascomycota</taxon>
        <taxon>Pezizomycotina</taxon>
        <taxon>Dothideomycetes</taxon>
        <taxon>Pleosporomycetidae</taxon>
        <taxon>Pleosporales</taxon>
        <taxon>Pleosporineae</taxon>
        <taxon>Pleosporaceae</taxon>
        <taxon>Pyrenophora</taxon>
    </lineage>
</organism>
<name>A0A3M7MEC5_9PLEO</name>
<evidence type="ECO:0000313" key="9">
    <source>
        <dbReference type="EMBL" id="RMZ72790.1"/>
    </source>
</evidence>
<dbReference type="PANTHER" id="PTHR24305">
    <property type="entry name" value="CYTOCHROME P450"/>
    <property type="match status" value="1"/>
</dbReference>